<organism evidence="6 7">
    <name type="scientific">Kineococcus radiotolerans (strain ATCC BAA-149 / DSM 14245 / SRS30216)</name>
    <dbReference type="NCBI Taxonomy" id="266940"/>
    <lineage>
        <taxon>Bacteria</taxon>
        <taxon>Bacillati</taxon>
        <taxon>Actinomycetota</taxon>
        <taxon>Actinomycetes</taxon>
        <taxon>Kineosporiales</taxon>
        <taxon>Kineosporiaceae</taxon>
        <taxon>Kineococcus</taxon>
    </lineage>
</organism>
<dbReference type="STRING" id="266940.Krad_1677"/>
<keyword evidence="1 5" id="KW-0963">Cytoplasm</keyword>
<dbReference type="PANTHER" id="PTHR34984">
    <property type="entry name" value="CARBON STORAGE REGULATOR"/>
    <property type="match status" value="1"/>
</dbReference>
<dbReference type="PANTHER" id="PTHR34984:SF1">
    <property type="entry name" value="CARBON STORAGE REGULATOR"/>
    <property type="match status" value="1"/>
</dbReference>
<dbReference type="GO" id="GO:0045947">
    <property type="term" value="P:negative regulation of translational initiation"/>
    <property type="evidence" value="ECO:0007669"/>
    <property type="project" value="UniProtKB-UniRule"/>
</dbReference>
<keyword evidence="2 5" id="KW-0678">Repressor</keyword>
<evidence type="ECO:0000256" key="5">
    <source>
        <dbReference type="HAMAP-Rule" id="MF_00167"/>
    </source>
</evidence>
<dbReference type="Pfam" id="PF02599">
    <property type="entry name" value="CsrA"/>
    <property type="match status" value="1"/>
</dbReference>
<accession>A6W8M4</accession>
<keyword evidence="3 5" id="KW-0810">Translation regulation</keyword>
<name>A6W8M4_KINRD</name>
<dbReference type="GO" id="GO:0006109">
    <property type="term" value="P:regulation of carbohydrate metabolic process"/>
    <property type="evidence" value="ECO:0007669"/>
    <property type="project" value="InterPro"/>
</dbReference>
<keyword evidence="7" id="KW-1185">Reference proteome</keyword>
<dbReference type="AlphaFoldDB" id="A6W8M4"/>
<proteinExistence type="inferred from homology"/>
<dbReference type="HOGENOM" id="CLU_164837_0_2_11"/>
<evidence type="ECO:0000256" key="3">
    <source>
        <dbReference type="ARBA" id="ARBA00022845"/>
    </source>
</evidence>
<keyword evidence="4 5" id="KW-0694">RNA-binding</keyword>
<dbReference type="SUPFAM" id="SSF117130">
    <property type="entry name" value="CsrA-like"/>
    <property type="match status" value="1"/>
</dbReference>
<dbReference type="GO" id="GO:0006402">
    <property type="term" value="P:mRNA catabolic process"/>
    <property type="evidence" value="ECO:0007669"/>
    <property type="project" value="InterPro"/>
</dbReference>
<comment type="subunit">
    <text evidence="5">Homodimer; the beta-strands of each monomer intercalate to form a hydrophobic core, while the alpha-helices form wings that extend away from the core.</text>
</comment>
<dbReference type="KEGG" id="kra:Krad_1677"/>
<gene>
    <name evidence="5" type="primary">csrA</name>
    <name evidence="6" type="ordered locus">Krad_1677</name>
</gene>
<dbReference type="GO" id="GO:0044781">
    <property type="term" value="P:bacterial-type flagellum organization"/>
    <property type="evidence" value="ECO:0007669"/>
    <property type="project" value="UniProtKB-KW"/>
</dbReference>
<evidence type="ECO:0000313" key="6">
    <source>
        <dbReference type="EMBL" id="ABS03163.1"/>
    </source>
</evidence>
<dbReference type="GO" id="GO:1902208">
    <property type="term" value="P:regulation of bacterial-type flagellum assembly"/>
    <property type="evidence" value="ECO:0007669"/>
    <property type="project" value="UniProtKB-UniRule"/>
</dbReference>
<comment type="similarity">
    <text evidence="5">Belongs to the CsrA/RsmA family.</text>
</comment>
<dbReference type="NCBIfam" id="TIGR00202">
    <property type="entry name" value="csrA"/>
    <property type="match status" value="1"/>
</dbReference>
<dbReference type="InterPro" id="IPR003751">
    <property type="entry name" value="CsrA"/>
</dbReference>
<dbReference type="Proteomes" id="UP000001116">
    <property type="component" value="Chromosome"/>
</dbReference>
<dbReference type="GO" id="GO:0048027">
    <property type="term" value="F:mRNA 5'-UTR binding"/>
    <property type="evidence" value="ECO:0007669"/>
    <property type="project" value="UniProtKB-UniRule"/>
</dbReference>
<dbReference type="GO" id="GO:0005829">
    <property type="term" value="C:cytosol"/>
    <property type="evidence" value="ECO:0007669"/>
    <property type="project" value="TreeGrafter"/>
</dbReference>
<protein>
    <recommendedName>
        <fullName evidence="5">Translational regulator CsrA</fullName>
    </recommendedName>
</protein>
<dbReference type="FunFam" id="2.60.40.4380:FF:000002">
    <property type="entry name" value="Translational regulator CsrA"/>
    <property type="match status" value="1"/>
</dbReference>
<dbReference type="InterPro" id="IPR036107">
    <property type="entry name" value="CsrA_sf"/>
</dbReference>
<comment type="function">
    <text evidence="5">A translational regulator that binds mRNA to regulate translation initiation and/or mRNA stability. Usually binds in the 5'-UTR at or near the Shine-Dalgarno sequence preventing ribosome-binding, thus repressing translation. Its main target seems to be the major flagellin gene, while its function is anatagonized by FliW.</text>
</comment>
<dbReference type="HAMAP" id="MF_00167">
    <property type="entry name" value="CsrA"/>
    <property type="match status" value="1"/>
</dbReference>
<dbReference type="eggNOG" id="COG1551">
    <property type="taxonomic scope" value="Bacteria"/>
</dbReference>
<evidence type="ECO:0000256" key="1">
    <source>
        <dbReference type="ARBA" id="ARBA00022490"/>
    </source>
</evidence>
<keyword evidence="5" id="KW-1005">Bacterial flagellum biogenesis</keyword>
<evidence type="ECO:0000256" key="4">
    <source>
        <dbReference type="ARBA" id="ARBA00022884"/>
    </source>
</evidence>
<evidence type="ECO:0000313" key="7">
    <source>
        <dbReference type="Proteomes" id="UP000001116"/>
    </source>
</evidence>
<reference evidence="7" key="1">
    <citation type="journal article" date="2008" name="PLoS ONE">
        <title>Survival in nuclear waste, extreme resistance, and potential applications gleaned from the genome sequence of Kineococcus radiotolerans SRS30216.</title>
        <authorList>
            <person name="Bagwell C.E."/>
            <person name="Bhat S."/>
            <person name="Hawkins G.M."/>
            <person name="Smith B.W."/>
            <person name="Biswas T."/>
            <person name="Hoover T.R."/>
            <person name="Saunders E."/>
            <person name="Han C.S."/>
            <person name="Tsodikov O.V."/>
            <person name="Shimkets L.J."/>
        </authorList>
    </citation>
    <scope>NUCLEOTIDE SEQUENCE [LARGE SCALE GENOMIC DNA]</scope>
    <source>
        <strain evidence="7">ATCC BAA-149 / DSM 14245 / SRS30216</strain>
    </source>
</reference>
<dbReference type="NCBIfam" id="NF002469">
    <property type="entry name" value="PRK01712.1"/>
    <property type="match status" value="1"/>
</dbReference>
<evidence type="ECO:0000256" key="2">
    <source>
        <dbReference type="ARBA" id="ARBA00022491"/>
    </source>
</evidence>
<sequence>MAEHGSSPMLSPMLVLTRKAGESVVIGDEVVVRVLEVRGDVVRVGIEAPRDVQVHRQEVYDAVREANISAATASEEAISALQGIVRRAGT</sequence>
<dbReference type="Gene3D" id="2.60.40.4380">
    <property type="entry name" value="Translational regulator CsrA"/>
    <property type="match status" value="1"/>
</dbReference>
<dbReference type="EMBL" id="CP000750">
    <property type="protein sequence ID" value="ABS03163.1"/>
    <property type="molecule type" value="Genomic_DNA"/>
</dbReference>
<comment type="subcellular location">
    <subcellularLocation>
        <location evidence="5">Cytoplasm</location>
    </subcellularLocation>
</comment>